<feature type="signal peptide" evidence="1">
    <location>
        <begin position="1"/>
        <end position="32"/>
    </location>
</feature>
<evidence type="ECO:0000313" key="4">
    <source>
        <dbReference type="EMBL" id="EFL43601.1"/>
    </source>
</evidence>
<dbReference type="Pfam" id="PF21277">
    <property type="entry name" value="T6SS_VgrG3-like_C"/>
    <property type="match status" value="1"/>
</dbReference>
<feature type="domain" description="Type VI secretion system spike protein VgrG3-like C-terminal" evidence="3">
    <location>
        <begin position="159"/>
        <end position="373"/>
    </location>
</feature>
<protein>
    <submittedName>
        <fullName evidence="4">Uncharacterized protein</fullName>
    </submittedName>
</protein>
<comment type="caution">
    <text evidence="4">The sequence shown here is derived from an EMBL/GenBank/DDBJ whole genome shotgun (WGS) entry which is preliminary data.</text>
</comment>
<dbReference type="InterPro" id="IPR043708">
    <property type="entry name" value="DUF5648"/>
</dbReference>
<organism evidence="4 5">
    <name type="scientific">Fannyhessea vaginae PB189-T1-4</name>
    <dbReference type="NCBI Taxonomy" id="866774"/>
    <lineage>
        <taxon>Bacteria</taxon>
        <taxon>Bacillati</taxon>
        <taxon>Actinomycetota</taxon>
        <taxon>Coriobacteriia</taxon>
        <taxon>Coriobacteriales</taxon>
        <taxon>Atopobiaceae</taxon>
        <taxon>Fannyhessea</taxon>
    </lineage>
</organism>
<dbReference type="InterPro" id="IPR049073">
    <property type="entry name" value="T6SS_VgrG3-like_C"/>
</dbReference>
<proteinExistence type="predicted"/>
<gene>
    <name evidence="4" type="ORF">HMPREF9248_0689</name>
</gene>
<evidence type="ECO:0000256" key="1">
    <source>
        <dbReference type="SAM" id="SignalP"/>
    </source>
</evidence>
<evidence type="ECO:0000259" key="3">
    <source>
        <dbReference type="Pfam" id="PF21277"/>
    </source>
</evidence>
<dbReference type="EMBL" id="AEDQ01000033">
    <property type="protein sequence ID" value="EFL43601.1"/>
    <property type="molecule type" value="Genomic_DNA"/>
</dbReference>
<keyword evidence="1" id="KW-0732">Signal</keyword>
<keyword evidence="5" id="KW-1185">Reference proteome</keyword>
<feature type="domain" description="DUF5648" evidence="2">
    <location>
        <begin position="387"/>
        <end position="516"/>
    </location>
</feature>
<dbReference type="RefSeq" id="WP_006304733.1">
    <property type="nucleotide sequence ID" value="NZ_AEDQ01000033.1"/>
</dbReference>
<dbReference type="Proteomes" id="UP000004431">
    <property type="component" value="Unassembled WGS sequence"/>
</dbReference>
<sequence>MNNALLSAPHCLARIGCVSLVGIALASQPAWAQQEDATNTPSNKMEVQSQLDPTFQSKISDDSAYICALVERKYAQDAKRALTPGASAQPNARRFVKAEEPTPAPAQPVPFGNAGAQFDYVPNFSWFRSYAGRRYNAPFALVPRDLPKEMLYFIFKESSGNYDHGFGAGDGYNALGAFQIDRNYGLANFFMMVSNYDPAKFYMLAAVGEKYNWDFKTYPVWDNNATEHPQYAKFTEFGRDLNWAWHQAYAADPATFSALQNDYIYKAYYASKTGIKRIMLYYGIDLTARSNQLKSLVWGMANLFGTGGGVDQLKQGHVWGVSRFIEKAGINGSMSDVDIITRLCDSVVNNCKELLPKSDRYWQGYINRYNSEKAHYLSQLTIPAGEVHRVYNPKTGEHLFITSNSDKEYYLVRGWKNEGKAWVAPNQSSQPVYRMVNPYSGDHMFTVSKEEADTMVSNGWQVQYMPFYSADSTGVPVYRLFNPYATFATHHFTLNTQERDYLVSIGWKDEGIAWYASSK</sequence>
<reference evidence="4 5" key="1">
    <citation type="submission" date="2010-08" db="EMBL/GenBank/DDBJ databases">
        <authorList>
            <person name="Durkin A.S."/>
            <person name="Madupu R."/>
            <person name="Torralba M."/>
            <person name="Gillis M."/>
            <person name="Methe B."/>
            <person name="Sutton G."/>
            <person name="Nelson K.E."/>
        </authorList>
    </citation>
    <scope>NUCLEOTIDE SEQUENCE [LARGE SCALE GENOMIC DNA]</scope>
    <source>
        <strain evidence="4 5">PB189-T1-4</strain>
    </source>
</reference>
<evidence type="ECO:0000259" key="2">
    <source>
        <dbReference type="Pfam" id="PF18885"/>
    </source>
</evidence>
<feature type="chain" id="PRO_5047119308" evidence="1">
    <location>
        <begin position="33"/>
        <end position="519"/>
    </location>
</feature>
<accession>A0ABN0AYK4</accession>
<name>A0ABN0AYK4_9ACTN</name>
<evidence type="ECO:0000313" key="5">
    <source>
        <dbReference type="Proteomes" id="UP000004431"/>
    </source>
</evidence>
<dbReference type="Pfam" id="PF18885">
    <property type="entry name" value="DUF5648"/>
    <property type="match status" value="1"/>
</dbReference>